<dbReference type="RefSeq" id="XP_022102440.1">
    <property type="nucleotide sequence ID" value="XM_022246748.1"/>
</dbReference>
<name>A0A8B7ZC85_ACAPL</name>
<dbReference type="GeneID" id="110985612"/>
<feature type="compositionally biased region" description="Basic residues" evidence="1">
    <location>
        <begin position="205"/>
        <end position="216"/>
    </location>
</feature>
<organism evidence="3 4">
    <name type="scientific">Acanthaster planci</name>
    <name type="common">Crown-of-thorns starfish</name>
    <dbReference type="NCBI Taxonomy" id="133434"/>
    <lineage>
        <taxon>Eukaryota</taxon>
        <taxon>Metazoa</taxon>
        <taxon>Echinodermata</taxon>
        <taxon>Eleutherozoa</taxon>
        <taxon>Asterozoa</taxon>
        <taxon>Asteroidea</taxon>
        <taxon>Valvatacea</taxon>
        <taxon>Valvatida</taxon>
        <taxon>Acanthasteridae</taxon>
        <taxon>Acanthaster</taxon>
    </lineage>
</organism>
<dbReference type="Proteomes" id="UP000694845">
    <property type="component" value="Unplaced"/>
</dbReference>
<dbReference type="GO" id="GO:0007165">
    <property type="term" value="P:signal transduction"/>
    <property type="evidence" value="ECO:0007669"/>
    <property type="project" value="InterPro"/>
</dbReference>
<accession>A0A8B7ZC85</accession>
<dbReference type="KEGG" id="aplc:110985612"/>
<dbReference type="SUPFAM" id="SSF47986">
    <property type="entry name" value="DEATH domain"/>
    <property type="match status" value="1"/>
</dbReference>
<dbReference type="InterPro" id="IPR011029">
    <property type="entry name" value="DEATH-like_dom_sf"/>
</dbReference>
<dbReference type="CDD" id="cd01670">
    <property type="entry name" value="Death"/>
    <property type="match status" value="1"/>
</dbReference>
<dbReference type="AlphaFoldDB" id="A0A8B7ZC85"/>
<reference evidence="4" key="1">
    <citation type="submission" date="2025-08" db="UniProtKB">
        <authorList>
            <consortium name="RefSeq"/>
        </authorList>
    </citation>
    <scope>IDENTIFICATION</scope>
</reference>
<dbReference type="InterPro" id="IPR000488">
    <property type="entry name" value="Death_dom"/>
</dbReference>
<feature type="domain" description="Death" evidence="2">
    <location>
        <begin position="118"/>
        <end position="200"/>
    </location>
</feature>
<evidence type="ECO:0000259" key="2">
    <source>
        <dbReference type="PROSITE" id="PS50017"/>
    </source>
</evidence>
<dbReference type="Gene3D" id="1.10.533.10">
    <property type="entry name" value="Death Domain, Fas"/>
    <property type="match status" value="2"/>
</dbReference>
<evidence type="ECO:0000313" key="4">
    <source>
        <dbReference type="RefSeq" id="XP_022102440.1"/>
    </source>
</evidence>
<proteinExistence type="predicted"/>
<protein>
    <submittedName>
        <fullName evidence="4">Uncharacterized protein LOC110985612 isoform X1</fullName>
    </submittedName>
</protein>
<sequence length="226" mass="26000">MSETPMITDATEDYEKKKNQKEVEECHQLLQSHRPSLVGQVVALDMLLHFKEHMVVDVDKAKDIRRQGKGYNREINQAIIAELMTRGTREVEVYQLGLRKMNLNLLADLLEQKHFTKMMHVFEPVSKRLGHHWKHLSVELGMPGIVPKIESKYVRVREQALYFLLVWEETAGIGATINRLVEGLERCGMKQIVLYVKKVIQGKNVKKGKKKKKGSGKSRASTGTRR</sequence>
<evidence type="ECO:0000256" key="1">
    <source>
        <dbReference type="SAM" id="MobiDB-lite"/>
    </source>
</evidence>
<feature type="region of interest" description="Disordered" evidence="1">
    <location>
        <begin position="205"/>
        <end position="226"/>
    </location>
</feature>
<dbReference type="OrthoDB" id="10044788at2759"/>
<gene>
    <name evidence="4" type="primary">LOC110985612</name>
</gene>
<dbReference type="PROSITE" id="PS50017">
    <property type="entry name" value="DEATH_DOMAIN"/>
    <property type="match status" value="1"/>
</dbReference>
<keyword evidence="3" id="KW-1185">Reference proteome</keyword>
<evidence type="ECO:0000313" key="3">
    <source>
        <dbReference type="Proteomes" id="UP000694845"/>
    </source>
</evidence>
<dbReference type="Pfam" id="PF00531">
    <property type="entry name" value="Death"/>
    <property type="match status" value="1"/>
</dbReference>